<sequence>MNLIWNNISVFIPGLGNEEPTIGLAPLVAELSKGAAHTQGQNNGISEVRRKASDANKESILSNKQSMKSLSVSFFAKQNNGLIKTTIYQTSRVTSSSPPETSWLCVCECAIVGPSPHTHFLLIFR</sequence>
<organism evidence="2">
    <name type="scientific">Culex pipiens</name>
    <name type="common">House mosquito</name>
    <dbReference type="NCBI Taxonomy" id="7175"/>
    <lineage>
        <taxon>Eukaryota</taxon>
        <taxon>Metazoa</taxon>
        <taxon>Ecdysozoa</taxon>
        <taxon>Arthropoda</taxon>
        <taxon>Hexapoda</taxon>
        <taxon>Insecta</taxon>
        <taxon>Pterygota</taxon>
        <taxon>Neoptera</taxon>
        <taxon>Endopterygota</taxon>
        <taxon>Diptera</taxon>
        <taxon>Nematocera</taxon>
        <taxon>Culicoidea</taxon>
        <taxon>Culicidae</taxon>
        <taxon>Culicinae</taxon>
        <taxon>Culicini</taxon>
        <taxon>Culex</taxon>
        <taxon>Culex</taxon>
    </lineage>
</organism>
<dbReference type="EMBL" id="HBUE01152002">
    <property type="protein sequence ID" value="CAG6505768.1"/>
    <property type="molecule type" value="Transcribed_RNA"/>
</dbReference>
<dbReference type="EMBL" id="HBUE01131115">
    <property type="protein sequence ID" value="CAG6496468.1"/>
    <property type="molecule type" value="Transcribed_RNA"/>
</dbReference>
<feature type="region of interest" description="Disordered" evidence="1">
    <location>
        <begin position="37"/>
        <end position="58"/>
    </location>
</feature>
<name>A0A8D8GFZ6_CULPI</name>
<evidence type="ECO:0000256" key="1">
    <source>
        <dbReference type="SAM" id="MobiDB-lite"/>
    </source>
</evidence>
<feature type="compositionally biased region" description="Basic and acidic residues" evidence="1">
    <location>
        <begin position="47"/>
        <end position="57"/>
    </location>
</feature>
<dbReference type="EMBL" id="HBUE01257004">
    <property type="protein sequence ID" value="CAG6557067.1"/>
    <property type="molecule type" value="Transcribed_RNA"/>
</dbReference>
<reference evidence="2" key="1">
    <citation type="submission" date="2021-05" db="EMBL/GenBank/DDBJ databases">
        <authorList>
            <person name="Alioto T."/>
            <person name="Alioto T."/>
            <person name="Gomez Garrido J."/>
        </authorList>
    </citation>
    <scope>NUCLEOTIDE SEQUENCE</scope>
</reference>
<evidence type="ECO:0000313" key="2">
    <source>
        <dbReference type="EMBL" id="CAG6505768.1"/>
    </source>
</evidence>
<accession>A0A8D8GFZ6</accession>
<dbReference type="AlphaFoldDB" id="A0A8D8GFZ6"/>
<proteinExistence type="predicted"/>
<protein>
    <submittedName>
        <fullName evidence="2">(northern house mosquito) hypothetical protein</fullName>
    </submittedName>
</protein>